<dbReference type="InterPro" id="IPR003018">
    <property type="entry name" value="GAF"/>
</dbReference>
<keyword evidence="8" id="KW-1133">Transmembrane helix</keyword>
<keyword evidence="9" id="KW-0902">Two-component regulatory system</keyword>
<keyword evidence="11" id="KW-0175">Coiled coil</keyword>
<dbReference type="InterPro" id="IPR036890">
    <property type="entry name" value="HATPase_C_sf"/>
</dbReference>
<dbReference type="SUPFAM" id="SSF52172">
    <property type="entry name" value="CheY-like"/>
    <property type="match status" value="1"/>
</dbReference>
<evidence type="ECO:0000256" key="2">
    <source>
        <dbReference type="ARBA" id="ARBA00004236"/>
    </source>
</evidence>
<dbReference type="Pfam" id="PF00072">
    <property type="entry name" value="Response_reg"/>
    <property type="match status" value="1"/>
</dbReference>
<evidence type="ECO:0000256" key="4">
    <source>
        <dbReference type="ARBA" id="ARBA00022553"/>
    </source>
</evidence>
<dbReference type="PANTHER" id="PTHR45339:SF1">
    <property type="entry name" value="HYBRID SIGNAL TRANSDUCTION HISTIDINE KINASE J"/>
    <property type="match status" value="1"/>
</dbReference>
<dbReference type="Pfam" id="PF00512">
    <property type="entry name" value="HisKA"/>
    <property type="match status" value="1"/>
</dbReference>
<evidence type="ECO:0000313" key="16">
    <source>
        <dbReference type="Proteomes" id="UP000730482"/>
    </source>
</evidence>
<dbReference type="CDD" id="cd00082">
    <property type="entry name" value="HisKA"/>
    <property type="match status" value="1"/>
</dbReference>
<dbReference type="EMBL" id="JAAFYZ010000297">
    <property type="protein sequence ID" value="MBS2553905.1"/>
    <property type="molecule type" value="Genomic_DNA"/>
</dbReference>
<dbReference type="CDD" id="cd06225">
    <property type="entry name" value="HAMP"/>
    <property type="match status" value="7"/>
</dbReference>
<keyword evidence="6" id="KW-0812">Transmembrane</keyword>
<keyword evidence="8" id="KW-0472">Membrane</keyword>
<feature type="domain" description="HAMP" evidence="14">
    <location>
        <begin position="288"/>
        <end position="340"/>
    </location>
</feature>
<feature type="domain" description="HAMP" evidence="14">
    <location>
        <begin position="472"/>
        <end position="524"/>
    </location>
</feature>
<dbReference type="Gene3D" id="1.20.120.1530">
    <property type="match status" value="5"/>
</dbReference>
<evidence type="ECO:0000259" key="13">
    <source>
        <dbReference type="PROSITE" id="PS50110"/>
    </source>
</evidence>
<dbReference type="SMART" id="SM00387">
    <property type="entry name" value="HATPase_c"/>
    <property type="match status" value="1"/>
</dbReference>
<dbReference type="SUPFAM" id="SSF47384">
    <property type="entry name" value="Homodimeric domain of signal transducing histidine kinase"/>
    <property type="match status" value="1"/>
</dbReference>
<dbReference type="SUPFAM" id="SSF58104">
    <property type="entry name" value="Methyl-accepting chemotaxis protein (MCP) signaling domain"/>
    <property type="match status" value="3"/>
</dbReference>
<evidence type="ECO:0000259" key="12">
    <source>
        <dbReference type="PROSITE" id="PS50109"/>
    </source>
</evidence>
<evidence type="ECO:0000256" key="7">
    <source>
        <dbReference type="ARBA" id="ARBA00022777"/>
    </source>
</evidence>
<keyword evidence="16" id="KW-1185">Reference proteome</keyword>
<feature type="domain" description="Histidine kinase" evidence="12">
    <location>
        <begin position="962"/>
        <end position="1186"/>
    </location>
</feature>
<feature type="coiled-coil region" evidence="11">
    <location>
        <begin position="893"/>
        <end position="945"/>
    </location>
</feature>
<dbReference type="CDD" id="cd17546">
    <property type="entry name" value="REC_hyHK_CKI1_RcsC-like"/>
    <property type="match status" value="1"/>
</dbReference>
<dbReference type="SMART" id="SM00065">
    <property type="entry name" value="GAF"/>
    <property type="match status" value="1"/>
</dbReference>
<evidence type="ECO:0000313" key="15">
    <source>
        <dbReference type="EMBL" id="MBS2553905.1"/>
    </source>
</evidence>
<dbReference type="InterPro" id="IPR011006">
    <property type="entry name" value="CheY-like_superfamily"/>
</dbReference>
<evidence type="ECO:0000256" key="10">
    <source>
        <dbReference type="PROSITE-ProRule" id="PRU00169"/>
    </source>
</evidence>
<keyword evidence="7" id="KW-0418">Kinase</keyword>
<dbReference type="Gene3D" id="3.40.50.2300">
    <property type="match status" value="1"/>
</dbReference>
<dbReference type="Gene3D" id="3.30.450.40">
    <property type="match status" value="1"/>
</dbReference>
<dbReference type="EC" id="2.7.13.3" evidence="3"/>
<comment type="subcellular location">
    <subcellularLocation>
        <location evidence="2">Cell membrane</location>
    </subcellularLocation>
</comment>
<dbReference type="PROSITE" id="PS50109">
    <property type="entry name" value="HIS_KIN"/>
    <property type="match status" value="1"/>
</dbReference>
<feature type="domain" description="HAMP" evidence="14">
    <location>
        <begin position="104"/>
        <end position="156"/>
    </location>
</feature>
<feature type="domain" description="HAMP" evidence="14">
    <location>
        <begin position="196"/>
        <end position="248"/>
    </location>
</feature>
<dbReference type="PRINTS" id="PR00344">
    <property type="entry name" value="BCTRLSENSOR"/>
</dbReference>
<feature type="modified residue" description="4-aspartylphosphate" evidence="10">
    <location>
        <position position="1414"/>
    </location>
</feature>
<dbReference type="Pfam" id="PF00672">
    <property type="entry name" value="HAMP"/>
    <property type="match status" value="5"/>
</dbReference>
<dbReference type="PROSITE" id="PS50110">
    <property type="entry name" value="RESPONSE_REGULATORY"/>
    <property type="match status" value="1"/>
</dbReference>
<evidence type="ECO:0000256" key="9">
    <source>
        <dbReference type="ARBA" id="ARBA00023012"/>
    </source>
</evidence>
<dbReference type="Proteomes" id="UP000730482">
    <property type="component" value="Unassembled WGS sequence"/>
</dbReference>
<feature type="domain" description="HAMP" evidence="14">
    <location>
        <begin position="656"/>
        <end position="708"/>
    </location>
</feature>
<dbReference type="CDD" id="cd16922">
    <property type="entry name" value="HATPase_EvgS-ArcB-TorS-like"/>
    <property type="match status" value="1"/>
</dbReference>
<dbReference type="InterPro" id="IPR003660">
    <property type="entry name" value="HAMP_dom"/>
</dbReference>
<evidence type="ECO:0000259" key="14">
    <source>
        <dbReference type="PROSITE" id="PS50885"/>
    </source>
</evidence>
<dbReference type="InterPro" id="IPR036097">
    <property type="entry name" value="HisK_dim/P_sf"/>
</dbReference>
<evidence type="ECO:0000256" key="6">
    <source>
        <dbReference type="ARBA" id="ARBA00022692"/>
    </source>
</evidence>
<comment type="caution">
    <text evidence="15">The sequence shown here is derived from an EMBL/GenBank/DDBJ whole genome shotgun (WGS) entry which is preliminary data.</text>
</comment>
<dbReference type="InterPro" id="IPR029016">
    <property type="entry name" value="GAF-like_dom_sf"/>
</dbReference>
<proteinExistence type="predicted"/>
<reference evidence="15 16" key="1">
    <citation type="submission" date="2020-02" db="EMBL/GenBank/DDBJ databases">
        <title>Acidophilic actinobacteria isolated from forest soil.</title>
        <authorList>
            <person name="Golinska P."/>
        </authorList>
    </citation>
    <scope>NUCLEOTIDE SEQUENCE [LARGE SCALE GENOMIC DNA]</scope>
    <source>
        <strain evidence="15 16">NL8</strain>
    </source>
</reference>
<feature type="domain" description="HAMP" evidence="14">
    <location>
        <begin position="380"/>
        <end position="432"/>
    </location>
</feature>
<evidence type="ECO:0000256" key="11">
    <source>
        <dbReference type="SAM" id="Coils"/>
    </source>
</evidence>
<dbReference type="Pfam" id="PF02518">
    <property type="entry name" value="HATPase_c"/>
    <property type="match status" value="1"/>
</dbReference>
<evidence type="ECO:0000256" key="8">
    <source>
        <dbReference type="ARBA" id="ARBA00022989"/>
    </source>
</evidence>
<protein>
    <recommendedName>
        <fullName evidence="3">histidine kinase</fullName>
        <ecNumber evidence="3">2.7.13.3</ecNumber>
    </recommendedName>
</protein>
<comment type="catalytic activity">
    <reaction evidence="1">
        <text>ATP + protein L-histidine = ADP + protein N-phospho-L-histidine.</text>
        <dbReference type="EC" id="2.7.13.3"/>
    </reaction>
</comment>
<gene>
    <name evidence="15" type="ORF">KGQ19_44340</name>
</gene>
<keyword evidence="4 10" id="KW-0597">Phosphoprotein</keyword>
<evidence type="ECO:0000256" key="1">
    <source>
        <dbReference type="ARBA" id="ARBA00000085"/>
    </source>
</evidence>
<name>A0ABS5L704_9ACTN</name>
<dbReference type="SUPFAM" id="SSF55781">
    <property type="entry name" value="GAF domain-like"/>
    <property type="match status" value="1"/>
</dbReference>
<dbReference type="Pfam" id="PF18947">
    <property type="entry name" value="HAMP_2"/>
    <property type="match status" value="2"/>
</dbReference>
<dbReference type="InterPro" id="IPR003661">
    <property type="entry name" value="HisK_dim/P_dom"/>
</dbReference>
<dbReference type="InterPro" id="IPR003594">
    <property type="entry name" value="HATPase_dom"/>
</dbReference>
<keyword evidence="5" id="KW-0808">Transferase</keyword>
<feature type="domain" description="HAMP" evidence="14">
    <location>
        <begin position="564"/>
        <end position="616"/>
    </location>
</feature>
<dbReference type="InterPro" id="IPR004358">
    <property type="entry name" value="Sig_transdc_His_kin-like_C"/>
</dbReference>
<dbReference type="InterPro" id="IPR005467">
    <property type="entry name" value="His_kinase_dom"/>
</dbReference>
<dbReference type="PANTHER" id="PTHR45339">
    <property type="entry name" value="HYBRID SIGNAL TRANSDUCTION HISTIDINE KINASE J"/>
    <property type="match status" value="1"/>
</dbReference>
<dbReference type="Gene3D" id="3.30.565.10">
    <property type="entry name" value="Histidine kinase-like ATPase, C-terminal domain"/>
    <property type="match status" value="1"/>
</dbReference>
<dbReference type="InterPro" id="IPR001789">
    <property type="entry name" value="Sig_transdc_resp-reg_receiver"/>
</dbReference>
<sequence>MEPPETRLDRPASTDPRLERILGALRAVRDGDFRRRIVVSGDDVVAEICVLCNDIAEANQGYLAELERVGAAVGRDGTLGQRLAPGVGVGDWERQRETVNTLLDDLARPLLDTGRVLAAIAQGDLSQQVAVDGRGDLADVGRTLDDMRLTLRTLASEVTRVAGEIGSDGRLGGQAEVPGAAGTWKDLTDSVNLMAGNLTGQVRDIAQVATAVARGDLTRQITVDVRGELLELKTTLNTMVNQLSGFADEVTRVAREVGSDGILGGQARVPGVAGTWKDLTDSVNLMAGNLTTQVRSIARVATAVASGDLSQSIDVDVRGEILELKDTLNTMVEQLSGFASEVIRVAREVGTEGRLGGQAGVPGVAGLWRDLTDSVNSMANNLTNQVRNIAQVTTAVAQGDLGKKIDVDARGEILELKTTINTMVDQLSGFADEVTRVAREVGTEGNLGGQARVRGASGTWKDLTDNVNVMANNLTGQVRSIARVATAVASGDLTKKITVEAKGEVAALAETFNGMVDTLSAFADEVTRVAREVGTEGMLGGQARVPGVAGTWKELTDRVNVMADNLTNQVRNIAQVTTAVANGDLTRRIDVDARGEILELKTTLNTMVERLSAFASEVTRVAREVGTEGQLGGQATVEDVSGTWQRLTESVNQLASNLTTQVRAIAEVATAVTEGDLTRAITVDASGEVADLKDNINQMIANLRTTTNANQEQDWLNTNLARIAGLLPGRRDLASVAAMVLEELAPLVSAHSAAFFLAESEDGPLGVAEQAWDVRLRMIAGFGYAAAPGEGPVFAPGQGLVGQVAVSKKTVALSGAPAGYVPIRSGLGQTDATNVIVLPVLFEGQTLGVIELASVNEFTQTHRDFLETLKETIGTAVNTITTNVRTDALLRESQRLTTELQKRQSDLEESNNELEDKAAQLARQNKDIEIKNTEIEQARLTLEDRAQQLALASKVKSEFMANMSHELRTPLNSMLILARLLADNVETNLTARQVDFAQTIHSAGSDLLELINDILDLSKIEAGRMEVQNESWPIADLVEGLAATFRPLAAEKGLRLRVDVATGVPATVTADSQRVQQILRNLLSNAVKFTDTGEVTLRVTPARGAHGEPAVAFAVVDTGIGIAEDKLELIFEAFQQADGTTSRQYGGTGLGLSISREMTRLLSAELRVSSAPGRGSTFTLQLPIEPPAVDAKAEPAGADRPAGDGGDAQIPAAVLVMEPAGSSTLADAVESVLEELTGMKGRVVVARLSAAADLSGTLSGGVRPVCAVVDVGCPEAEVRAVLDAVATAASSTPVMLYESVADDGAADALRRSVRDAARWEVAHSVPQVAERVTLHVLTGAPRMGGPGAEPDRPGRELPRFDGQKVLVIDDDIRNVFALTSALELQGLTVVYAGNGREGIELLKQNEDVALALMDIMMPGMDGYATTARIRALDGFRDLPIVAVSAKAMKGDREKSLAAGANEHVTKPVDMDLLLRLIKDLIQVG</sequence>
<dbReference type="SUPFAM" id="SSF55874">
    <property type="entry name" value="ATPase domain of HSP90 chaperone/DNA topoisomerase II/histidine kinase"/>
    <property type="match status" value="1"/>
</dbReference>
<dbReference type="PROSITE" id="PS50885">
    <property type="entry name" value="HAMP"/>
    <property type="match status" value="7"/>
</dbReference>
<dbReference type="SMART" id="SM00448">
    <property type="entry name" value="REC"/>
    <property type="match status" value="1"/>
</dbReference>
<feature type="domain" description="Response regulatory" evidence="13">
    <location>
        <begin position="1364"/>
        <end position="1481"/>
    </location>
</feature>
<evidence type="ECO:0000256" key="5">
    <source>
        <dbReference type="ARBA" id="ARBA00022679"/>
    </source>
</evidence>
<dbReference type="Pfam" id="PF13185">
    <property type="entry name" value="GAF_2"/>
    <property type="match status" value="1"/>
</dbReference>
<organism evidence="15 16">
    <name type="scientific">Catenulispora pinistramenti</name>
    <dbReference type="NCBI Taxonomy" id="2705254"/>
    <lineage>
        <taxon>Bacteria</taxon>
        <taxon>Bacillati</taxon>
        <taxon>Actinomycetota</taxon>
        <taxon>Actinomycetes</taxon>
        <taxon>Catenulisporales</taxon>
        <taxon>Catenulisporaceae</taxon>
        <taxon>Catenulispora</taxon>
    </lineage>
</organism>
<dbReference type="RefSeq" id="WP_212020915.1">
    <property type="nucleotide sequence ID" value="NZ_JAAFYZ010000297.1"/>
</dbReference>
<dbReference type="SMART" id="SM00304">
    <property type="entry name" value="HAMP"/>
    <property type="match status" value="7"/>
</dbReference>
<accession>A0ABS5L704</accession>
<evidence type="ECO:0000256" key="3">
    <source>
        <dbReference type="ARBA" id="ARBA00012438"/>
    </source>
</evidence>
<dbReference type="Gene3D" id="1.10.287.130">
    <property type="match status" value="1"/>
</dbReference>
<dbReference type="SMART" id="SM00388">
    <property type="entry name" value="HisKA"/>
    <property type="match status" value="1"/>
</dbReference>